<dbReference type="Proteomes" id="UP000298663">
    <property type="component" value="Unassembled WGS sequence"/>
</dbReference>
<accession>A0A4U5NBY1</accession>
<dbReference type="AlphaFoldDB" id="A0A4U5NBY1"/>
<reference evidence="1 2" key="2">
    <citation type="journal article" date="2019" name="G3 (Bethesda)">
        <title>Hybrid Assembly of the Genome of the Entomopathogenic Nematode Steinernema carpocapsae Identifies the X-Chromosome.</title>
        <authorList>
            <person name="Serra L."/>
            <person name="Macchietto M."/>
            <person name="Macias-Munoz A."/>
            <person name="McGill C.J."/>
            <person name="Rodriguez I.M."/>
            <person name="Rodriguez B."/>
            <person name="Murad R."/>
            <person name="Mortazavi A."/>
        </authorList>
    </citation>
    <scope>NUCLEOTIDE SEQUENCE [LARGE SCALE GENOMIC DNA]</scope>
    <source>
        <strain evidence="1 2">ALL</strain>
    </source>
</reference>
<name>A0A4U5NBY1_STECR</name>
<evidence type="ECO:0000313" key="1">
    <source>
        <dbReference type="EMBL" id="TKR80349.1"/>
    </source>
</evidence>
<gene>
    <name evidence="1" type="ORF">L596_014434</name>
</gene>
<dbReference type="EMBL" id="AZBU02000004">
    <property type="protein sequence ID" value="TKR80349.1"/>
    <property type="molecule type" value="Genomic_DNA"/>
</dbReference>
<organism evidence="1 2">
    <name type="scientific">Steinernema carpocapsae</name>
    <name type="common">Entomopathogenic nematode</name>
    <dbReference type="NCBI Taxonomy" id="34508"/>
    <lineage>
        <taxon>Eukaryota</taxon>
        <taxon>Metazoa</taxon>
        <taxon>Ecdysozoa</taxon>
        <taxon>Nematoda</taxon>
        <taxon>Chromadorea</taxon>
        <taxon>Rhabditida</taxon>
        <taxon>Tylenchina</taxon>
        <taxon>Panagrolaimomorpha</taxon>
        <taxon>Strongyloidoidea</taxon>
        <taxon>Steinernematidae</taxon>
        <taxon>Steinernema</taxon>
    </lineage>
</organism>
<reference evidence="1 2" key="1">
    <citation type="journal article" date="2015" name="Genome Biol.">
        <title>Comparative genomics of Steinernema reveals deeply conserved gene regulatory networks.</title>
        <authorList>
            <person name="Dillman A.R."/>
            <person name="Macchietto M."/>
            <person name="Porter C.F."/>
            <person name="Rogers A."/>
            <person name="Williams B."/>
            <person name="Antoshechkin I."/>
            <person name="Lee M.M."/>
            <person name="Goodwin Z."/>
            <person name="Lu X."/>
            <person name="Lewis E.E."/>
            <person name="Goodrich-Blair H."/>
            <person name="Stock S.P."/>
            <person name="Adams B.J."/>
            <person name="Sternberg P.W."/>
            <person name="Mortazavi A."/>
        </authorList>
    </citation>
    <scope>NUCLEOTIDE SEQUENCE [LARGE SCALE GENOMIC DNA]</scope>
    <source>
        <strain evidence="1 2">ALL</strain>
    </source>
</reference>
<proteinExistence type="predicted"/>
<comment type="caution">
    <text evidence="1">The sequence shown here is derived from an EMBL/GenBank/DDBJ whole genome shotgun (WGS) entry which is preliminary data.</text>
</comment>
<protein>
    <submittedName>
        <fullName evidence="1">Uncharacterized protein</fullName>
    </submittedName>
</protein>
<evidence type="ECO:0000313" key="2">
    <source>
        <dbReference type="Proteomes" id="UP000298663"/>
    </source>
</evidence>
<sequence>MSENELWRIYLGPLNLIVKSALQPNVWLHSLNPGCKDYISQLAFKREELIRRRFVGFRTKTETFREYKNRLRGWSQIGKLVLSKEKCKTTAIRSFAEA</sequence>
<keyword evidence="2" id="KW-1185">Reference proteome</keyword>